<name>A0A915LPJ5_MELJA</name>
<reference evidence="7" key="1">
    <citation type="submission" date="2022-11" db="UniProtKB">
        <authorList>
            <consortium name="WormBaseParasite"/>
        </authorList>
    </citation>
    <scope>IDENTIFICATION</scope>
</reference>
<keyword evidence="2 3" id="KW-0326">Glycosidase</keyword>
<dbReference type="Gene3D" id="3.20.20.80">
    <property type="entry name" value="Glycosidases"/>
    <property type="match status" value="2"/>
</dbReference>
<dbReference type="InterPro" id="IPR001223">
    <property type="entry name" value="Glyco_hydro18_cat"/>
</dbReference>
<comment type="similarity">
    <text evidence="4">Belongs to the glycosyl hydrolase 18 family.</text>
</comment>
<keyword evidence="1 3" id="KW-0378">Hydrolase</keyword>
<dbReference type="GO" id="GO:0005576">
    <property type="term" value="C:extracellular region"/>
    <property type="evidence" value="ECO:0007669"/>
    <property type="project" value="TreeGrafter"/>
</dbReference>
<dbReference type="GO" id="GO:0005975">
    <property type="term" value="P:carbohydrate metabolic process"/>
    <property type="evidence" value="ECO:0007669"/>
    <property type="project" value="InterPro"/>
</dbReference>
<evidence type="ECO:0000259" key="5">
    <source>
        <dbReference type="PROSITE" id="PS51910"/>
    </source>
</evidence>
<dbReference type="InterPro" id="IPR017853">
    <property type="entry name" value="GH"/>
</dbReference>
<evidence type="ECO:0000313" key="7">
    <source>
        <dbReference type="WBParaSite" id="scaffold13879_cov179.g17151"/>
    </source>
</evidence>
<dbReference type="Pfam" id="PF00704">
    <property type="entry name" value="Glyco_hydro_18"/>
    <property type="match status" value="1"/>
</dbReference>
<keyword evidence="6" id="KW-1185">Reference proteome</keyword>
<evidence type="ECO:0000256" key="3">
    <source>
        <dbReference type="RuleBase" id="RU000489"/>
    </source>
</evidence>
<dbReference type="GO" id="GO:0006032">
    <property type="term" value="P:chitin catabolic process"/>
    <property type="evidence" value="ECO:0007669"/>
    <property type="project" value="TreeGrafter"/>
</dbReference>
<dbReference type="PANTHER" id="PTHR11177">
    <property type="entry name" value="CHITINASE"/>
    <property type="match status" value="1"/>
</dbReference>
<dbReference type="PANTHER" id="PTHR11177:SF317">
    <property type="entry name" value="CHITINASE 12-RELATED"/>
    <property type="match status" value="1"/>
</dbReference>
<accession>A0A915LPJ5</accession>
<dbReference type="InterPro" id="IPR050314">
    <property type="entry name" value="Glycosyl_Hydrlase_18"/>
</dbReference>
<dbReference type="GO" id="GO:0004568">
    <property type="term" value="F:chitinase activity"/>
    <property type="evidence" value="ECO:0007669"/>
    <property type="project" value="TreeGrafter"/>
</dbReference>
<evidence type="ECO:0000313" key="6">
    <source>
        <dbReference type="Proteomes" id="UP000887561"/>
    </source>
</evidence>
<dbReference type="AlphaFoldDB" id="A0A915LPJ5"/>
<sequence>MRKYGFDGIDIDYEFPKNKENFNLLFKEFTEAFKEDKKRNCERLIITAAVSAGIETAKQSYDIANISNYVEFVNLMTYDFHAFQLMVKEKTLKIKGNYCFIGHGWTLANPNGSRKPVGSNATGPSNATTYLKSEGIGAYFEFCEMLTDPTTKRAFDLNAKVPFLIYQKDQWFSYDNIKSFKAKIDWIKGNGYGGAYVWTLDYDDFNGECTDSVDGIYPLIGTIARRMGNVKGPLIPISSTTEKPLIEQNS</sequence>
<dbReference type="GO" id="GO:0008061">
    <property type="term" value="F:chitin binding"/>
    <property type="evidence" value="ECO:0007669"/>
    <property type="project" value="InterPro"/>
</dbReference>
<evidence type="ECO:0000256" key="4">
    <source>
        <dbReference type="RuleBase" id="RU004453"/>
    </source>
</evidence>
<organism evidence="6 7">
    <name type="scientific">Meloidogyne javanica</name>
    <name type="common">Root-knot nematode worm</name>
    <dbReference type="NCBI Taxonomy" id="6303"/>
    <lineage>
        <taxon>Eukaryota</taxon>
        <taxon>Metazoa</taxon>
        <taxon>Ecdysozoa</taxon>
        <taxon>Nematoda</taxon>
        <taxon>Chromadorea</taxon>
        <taxon>Rhabditida</taxon>
        <taxon>Tylenchina</taxon>
        <taxon>Tylenchomorpha</taxon>
        <taxon>Tylenchoidea</taxon>
        <taxon>Meloidogynidae</taxon>
        <taxon>Meloidogyninae</taxon>
        <taxon>Meloidogyne</taxon>
        <taxon>Meloidogyne incognita group</taxon>
    </lineage>
</organism>
<dbReference type="SMART" id="SM00636">
    <property type="entry name" value="Glyco_18"/>
    <property type="match status" value="1"/>
</dbReference>
<dbReference type="InterPro" id="IPR001579">
    <property type="entry name" value="Glyco_hydro_18_chit_AS"/>
</dbReference>
<dbReference type="SUPFAM" id="SSF54556">
    <property type="entry name" value="Chitinase insertion domain"/>
    <property type="match status" value="1"/>
</dbReference>
<dbReference type="InterPro" id="IPR011583">
    <property type="entry name" value="Chitinase_II/V-like_cat"/>
</dbReference>
<protein>
    <submittedName>
        <fullName evidence="7">GH18 domain-containing protein</fullName>
    </submittedName>
</protein>
<dbReference type="PROSITE" id="PS01095">
    <property type="entry name" value="GH18_1"/>
    <property type="match status" value="1"/>
</dbReference>
<dbReference type="SUPFAM" id="SSF51445">
    <property type="entry name" value="(Trans)glycosidases"/>
    <property type="match status" value="1"/>
</dbReference>
<evidence type="ECO:0000256" key="1">
    <source>
        <dbReference type="ARBA" id="ARBA00022801"/>
    </source>
</evidence>
<dbReference type="Proteomes" id="UP000887561">
    <property type="component" value="Unplaced"/>
</dbReference>
<evidence type="ECO:0000256" key="2">
    <source>
        <dbReference type="ARBA" id="ARBA00023295"/>
    </source>
</evidence>
<feature type="domain" description="GH18" evidence="5">
    <location>
        <begin position="1"/>
        <end position="230"/>
    </location>
</feature>
<proteinExistence type="inferred from homology"/>
<dbReference type="InterPro" id="IPR029070">
    <property type="entry name" value="Chitinase_insertion_sf"/>
</dbReference>
<dbReference type="WBParaSite" id="scaffold13879_cov179.g17151">
    <property type="protein sequence ID" value="scaffold13879_cov179.g17151"/>
    <property type="gene ID" value="scaffold13879_cov179.g17151"/>
</dbReference>
<dbReference type="PROSITE" id="PS51910">
    <property type="entry name" value="GH18_2"/>
    <property type="match status" value="1"/>
</dbReference>